<accession>A0AA39UCC3</accession>
<reference evidence="2" key="1">
    <citation type="submission" date="2023-03" db="EMBL/GenBank/DDBJ databases">
        <title>Complete genome of Cladonia borealis.</title>
        <authorList>
            <person name="Park H."/>
        </authorList>
    </citation>
    <scope>NUCLEOTIDE SEQUENCE</scope>
    <source>
        <strain evidence="2">ANT050790</strain>
    </source>
</reference>
<gene>
    <name evidence="2" type="ORF">JMJ35_002948</name>
</gene>
<organism evidence="2 3">
    <name type="scientific">Cladonia borealis</name>
    <dbReference type="NCBI Taxonomy" id="184061"/>
    <lineage>
        <taxon>Eukaryota</taxon>
        <taxon>Fungi</taxon>
        <taxon>Dikarya</taxon>
        <taxon>Ascomycota</taxon>
        <taxon>Pezizomycotina</taxon>
        <taxon>Lecanoromycetes</taxon>
        <taxon>OSLEUM clade</taxon>
        <taxon>Lecanoromycetidae</taxon>
        <taxon>Lecanorales</taxon>
        <taxon>Lecanorineae</taxon>
        <taxon>Cladoniaceae</taxon>
        <taxon>Cladonia</taxon>
    </lineage>
</organism>
<evidence type="ECO:0000313" key="2">
    <source>
        <dbReference type="EMBL" id="KAK0514331.1"/>
    </source>
</evidence>
<dbReference type="EMBL" id="JAFEKC020000005">
    <property type="protein sequence ID" value="KAK0514331.1"/>
    <property type="molecule type" value="Genomic_DNA"/>
</dbReference>
<name>A0AA39UCC3_9LECA</name>
<dbReference type="AlphaFoldDB" id="A0AA39UCC3"/>
<evidence type="ECO:0000313" key="3">
    <source>
        <dbReference type="Proteomes" id="UP001166286"/>
    </source>
</evidence>
<keyword evidence="3" id="KW-1185">Reference proteome</keyword>
<protein>
    <submittedName>
        <fullName evidence="2">Uncharacterized protein</fullName>
    </submittedName>
</protein>
<keyword evidence="1" id="KW-0175">Coiled coil</keyword>
<feature type="coiled-coil region" evidence="1">
    <location>
        <begin position="64"/>
        <end position="91"/>
    </location>
</feature>
<evidence type="ECO:0000256" key="1">
    <source>
        <dbReference type="SAM" id="Coils"/>
    </source>
</evidence>
<comment type="caution">
    <text evidence="2">The sequence shown here is derived from an EMBL/GenBank/DDBJ whole genome shotgun (WGS) entry which is preliminary data.</text>
</comment>
<dbReference type="Proteomes" id="UP001166286">
    <property type="component" value="Unassembled WGS sequence"/>
</dbReference>
<sequence length="104" mass="11355">MPMLLISLGGAEGWLSLPPDVRIIAISSTEAQGERTSRLEGIGGEKMVLLEKGSMAALMNGRLYKTMEKQAKELRGKIEEVERLLKGVTDTAYILPTLPELGKE</sequence>
<proteinExistence type="predicted"/>